<evidence type="ECO:0000256" key="1">
    <source>
        <dbReference type="SAM" id="Phobius"/>
    </source>
</evidence>
<evidence type="ECO:0000313" key="2">
    <source>
        <dbReference type="EMBL" id="RSX49180.1"/>
    </source>
</evidence>
<accession>A0A430F8M3</accession>
<reference evidence="2 3" key="1">
    <citation type="submission" date="2018-09" db="EMBL/GenBank/DDBJ databases">
        <title>Characterization of the phylogenetic diversity of five novel species belonging to the genus Bifidobacterium.</title>
        <authorList>
            <person name="Lugli G.A."/>
            <person name="Duranti S."/>
            <person name="Milani C."/>
        </authorList>
    </citation>
    <scope>NUCLEOTIDE SEQUENCE [LARGE SCALE GENOMIC DNA]</scope>
    <source>
        <strain evidence="2 3">2020B</strain>
    </source>
</reference>
<feature type="transmembrane region" description="Helical" evidence="1">
    <location>
        <begin position="20"/>
        <end position="43"/>
    </location>
</feature>
<dbReference type="RefSeq" id="WP_241218145.1">
    <property type="nucleotide sequence ID" value="NZ_QXGI01000002.1"/>
</dbReference>
<keyword evidence="1" id="KW-0812">Transmembrane</keyword>
<keyword evidence="3" id="KW-1185">Reference proteome</keyword>
<keyword evidence="1" id="KW-0472">Membrane</keyword>
<comment type="caution">
    <text evidence="2">The sequence shown here is derived from an EMBL/GenBank/DDBJ whole genome shotgun (WGS) entry which is preliminary data.</text>
</comment>
<organism evidence="2 3">
    <name type="scientific">Bifidobacterium castoris</name>
    <dbReference type="NCBI Taxonomy" id="2306972"/>
    <lineage>
        <taxon>Bacteria</taxon>
        <taxon>Bacillati</taxon>
        <taxon>Actinomycetota</taxon>
        <taxon>Actinomycetes</taxon>
        <taxon>Bifidobacteriales</taxon>
        <taxon>Bifidobacteriaceae</taxon>
        <taxon>Bifidobacterium</taxon>
    </lineage>
</organism>
<keyword evidence="1" id="KW-1133">Transmembrane helix</keyword>
<dbReference type="InterPro" id="IPR015943">
    <property type="entry name" value="WD40/YVTN_repeat-like_dom_sf"/>
</dbReference>
<dbReference type="AlphaFoldDB" id="A0A430F8M3"/>
<dbReference type="Gene3D" id="2.130.10.10">
    <property type="entry name" value="YVTN repeat-like/Quinoprotein amine dehydrogenase"/>
    <property type="match status" value="1"/>
</dbReference>
<proteinExistence type="predicted"/>
<evidence type="ECO:0000313" key="3">
    <source>
        <dbReference type="Proteomes" id="UP000288052"/>
    </source>
</evidence>
<gene>
    <name evidence="2" type="ORF">D2E22_0600</name>
</gene>
<dbReference type="Proteomes" id="UP000288052">
    <property type="component" value="Unassembled WGS sequence"/>
</dbReference>
<sequence>MGHGTRTQGAHRFDSRCAHVIVVVCAVVVAVLIGVGVRLVTWWRAYTVPSMAGQTIASASAADADDAVAEDLAQWYVQWMGRQREIGVAPQYQLESVRVRDVQRLPGVSSRYDKSDGRNVYVQLDATLRPRFMSIERITDVEGCQTYRADSAVSASCVFALEPQSGGYRIAQVMEPIAYQRLAYPEQFEKTQPDPTAPVLDGRNGYRLSAERLEVTYDGGATWHEVPDGVARVIGGVHADTALWLEPTRYVITPQFTAFVGYDDEADMAELVYSWDTGSTWLTSPLGRGVQASSYIAMLGDRIAVAYGYGDALGSVGYAMVVSTLTDLRADPAAAWRNVPLYMQYPSNLTMAGWMDDVTICVGQTGSLHISSDSGATWRALGVPEEPGLESRLGYNPFDTPTRTWVEDGVAYLAIGQGEDADYAPDGAVVEAVFSYDIVDGAFAFLREQAAPAPTLAG</sequence>
<dbReference type="EMBL" id="QXGI01000002">
    <property type="protein sequence ID" value="RSX49180.1"/>
    <property type="molecule type" value="Genomic_DNA"/>
</dbReference>
<dbReference type="SUPFAM" id="SSF110296">
    <property type="entry name" value="Oligoxyloglucan reducing end-specific cellobiohydrolase"/>
    <property type="match status" value="1"/>
</dbReference>
<protein>
    <submittedName>
        <fullName evidence="2">Oxidoreductase</fullName>
    </submittedName>
</protein>
<name>A0A430F8M3_9BIFI</name>